<reference evidence="2 3" key="1">
    <citation type="submission" date="2021-02" db="EMBL/GenBank/DDBJ databases">
        <title>Streptomyces spirodelae sp. nov., isolated from duckweed.</title>
        <authorList>
            <person name="Saimee Y."/>
            <person name="Duangmal K."/>
        </authorList>
    </citation>
    <scope>NUCLEOTIDE SEQUENCE [LARGE SCALE GENOMIC DNA]</scope>
    <source>
        <strain evidence="2 3">DW4-2</strain>
    </source>
</reference>
<name>A0ABS3X2U6_9ACTN</name>
<dbReference type="Proteomes" id="UP001518976">
    <property type="component" value="Unassembled WGS sequence"/>
</dbReference>
<evidence type="ECO:0000313" key="2">
    <source>
        <dbReference type="EMBL" id="MBO8189702.1"/>
    </source>
</evidence>
<feature type="compositionally biased region" description="Basic and acidic residues" evidence="1">
    <location>
        <begin position="1"/>
        <end position="12"/>
    </location>
</feature>
<gene>
    <name evidence="2" type="ORF">JW592_30290</name>
</gene>
<evidence type="ECO:0000313" key="3">
    <source>
        <dbReference type="Proteomes" id="UP001518976"/>
    </source>
</evidence>
<dbReference type="EMBL" id="JAFFZN010000040">
    <property type="protein sequence ID" value="MBO8189702.1"/>
    <property type="molecule type" value="Genomic_DNA"/>
</dbReference>
<proteinExistence type="predicted"/>
<dbReference type="RefSeq" id="WP_209268465.1">
    <property type="nucleotide sequence ID" value="NZ_JAFFZN010000040.1"/>
</dbReference>
<sequence>MSEDMSPEKLKEFLASQRESTNLDREADQLSSEAQQRGPKDELQGRNR</sequence>
<accession>A0ABS3X2U6</accession>
<protein>
    <submittedName>
        <fullName evidence="2">Uncharacterized protein</fullName>
    </submittedName>
</protein>
<feature type="compositionally biased region" description="Basic and acidic residues" evidence="1">
    <location>
        <begin position="38"/>
        <end position="48"/>
    </location>
</feature>
<comment type="caution">
    <text evidence="2">The sequence shown here is derived from an EMBL/GenBank/DDBJ whole genome shotgun (WGS) entry which is preliminary data.</text>
</comment>
<evidence type="ECO:0000256" key="1">
    <source>
        <dbReference type="SAM" id="MobiDB-lite"/>
    </source>
</evidence>
<organism evidence="2 3">
    <name type="scientific">Streptomyces spirodelae</name>
    <dbReference type="NCBI Taxonomy" id="2812904"/>
    <lineage>
        <taxon>Bacteria</taxon>
        <taxon>Bacillati</taxon>
        <taxon>Actinomycetota</taxon>
        <taxon>Actinomycetes</taxon>
        <taxon>Kitasatosporales</taxon>
        <taxon>Streptomycetaceae</taxon>
        <taxon>Streptomyces</taxon>
    </lineage>
</organism>
<keyword evidence="3" id="KW-1185">Reference proteome</keyword>
<feature type="region of interest" description="Disordered" evidence="1">
    <location>
        <begin position="1"/>
        <end position="48"/>
    </location>
</feature>